<reference evidence="2 3" key="1">
    <citation type="submission" date="2018-10" db="EMBL/GenBank/DDBJ databases">
        <title>GWAS and RNA-Seq identify cryptic mechanisms of antimicrobial resistance in Acinetobacter baumannii.</title>
        <authorList>
            <person name="Sahl J.W."/>
        </authorList>
    </citation>
    <scope>NUCLEOTIDE SEQUENCE [LARGE SCALE GENOMIC DNA]</scope>
    <source>
        <strain evidence="2 3">TG41018</strain>
    </source>
</reference>
<dbReference type="GO" id="GO:0015689">
    <property type="term" value="P:molybdate ion transport"/>
    <property type="evidence" value="ECO:0007669"/>
    <property type="project" value="TreeGrafter"/>
</dbReference>
<dbReference type="PANTHER" id="PTHR30632:SF11">
    <property type="entry name" value="BLR4797 PROTEIN"/>
    <property type="match status" value="1"/>
</dbReference>
<dbReference type="RefSeq" id="WP_125698741.1">
    <property type="nucleotide sequence ID" value="NZ_RFES01000004.1"/>
</dbReference>
<dbReference type="Proteomes" id="UP000276905">
    <property type="component" value="Unassembled WGS sequence"/>
</dbReference>
<gene>
    <name evidence="2" type="ORF">EA756_07630</name>
</gene>
<accession>A0A429K2C6</accession>
<proteinExistence type="predicted"/>
<dbReference type="InterPro" id="IPR050682">
    <property type="entry name" value="ModA/WtpA"/>
</dbReference>
<evidence type="ECO:0000313" key="2">
    <source>
        <dbReference type="EMBL" id="RSO58128.1"/>
    </source>
</evidence>
<feature type="signal peptide" evidence="1">
    <location>
        <begin position="1"/>
        <end position="22"/>
    </location>
</feature>
<dbReference type="Gene3D" id="3.40.190.10">
    <property type="entry name" value="Periplasmic binding protein-like II"/>
    <property type="match status" value="2"/>
</dbReference>
<feature type="chain" id="PRO_5019480197" evidence="1">
    <location>
        <begin position="23"/>
        <end position="257"/>
    </location>
</feature>
<dbReference type="SUPFAM" id="SSF53850">
    <property type="entry name" value="Periplasmic binding protein-like II"/>
    <property type="match status" value="1"/>
</dbReference>
<dbReference type="GO" id="GO:0030973">
    <property type="term" value="F:molybdate ion binding"/>
    <property type="evidence" value="ECO:0007669"/>
    <property type="project" value="TreeGrafter"/>
</dbReference>
<keyword evidence="1" id="KW-0732">Signal</keyword>
<dbReference type="AlphaFoldDB" id="A0A429K2C6"/>
<dbReference type="EMBL" id="RFES01000004">
    <property type="protein sequence ID" value="RSO58128.1"/>
    <property type="molecule type" value="Genomic_DNA"/>
</dbReference>
<comment type="caution">
    <text evidence="2">The sequence shown here is derived from an EMBL/GenBank/DDBJ whole genome shotgun (WGS) entry which is preliminary data.</text>
</comment>
<name>A0A429K2C6_9GAMM</name>
<dbReference type="PANTHER" id="PTHR30632">
    <property type="entry name" value="MOLYBDATE-BINDING PERIPLASMIC PROTEIN"/>
    <property type="match status" value="1"/>
</dbReference>
<dbReference type="Pfam" id="PF13531">
    <property type="entry name" value="SBP_bac_11"/>
    <property type="match status" value="1"/>
</dbReference>
<sequence>MSLKKLVSGMGLSIAMVVPAHAAQLNVIASGSFHGAMDTLIPMYEKLTGNTVHIEWGPSAGKSPESLPMRIKNNEKMDLAIILDDALKSNELSQNFDLSSRTELANSKIGLAVSKGIKVPPLKNESDLKAALLSAQKVAYSQGSSGVYIRSILFKKLNIEQEMQTKGLEVPGKKLVGEVLAEHQADVGMQQISELKHTKGITFVAPLPESLQYVSKFSSVISKKAEHPEIAAQFVQFLKSKQAASILTNSGLEPIGK</sequence>
<protein>
    <submittedName>
        <fullName evidence="2">ABC transporter substrate-binding protein</fullName>
    </submittedName>
</protein>
<organism evidence="2 3">
    <name type="scientific">Acinetobacter lactucae</name>
    <dbReference type="NCBI Taxonomy" id="1785128"/>
    <lineage>
        <taxon>Bacteria</taxon>
        <taxon>Pseudomonadati</taxon>
        <taxon>Pseudomonadota</taxon>
        <taxon>Gammaproteobacteria</taxon>
        <taxon>Moraxellales</taxon>
        <taxon>Moraxellaceae</taxon>
        <taxon>Acinetobacter</taxon>
        <taxon>Acinetobacter calcoaceticus/baumannii complex</taxon>
    </lineage>
</organism>
<evidence type="ECO:0000313" key="3">
    <source>
        <dbReference type="Proteomes" id="UP000276905"/>
    </source>
</evidence>
<evidence type="ECO:0000256" key="1">
    <source>
        <dbReference type="SAM" id="SignalP"/>
    </source>
</evidence>